<dbReference type="Proteomes" id="UP001151071">
    <property type="component" value="Unassembled WGS sequence"/>
</dbReference>
<dbReference type="InterPro" id="IPR013833">
    <property type="entry name" value="Cyt_c_oxidase_su3_a-hlx"/>
</dbReference>
<evidence type="ECO:0000256" key="8">
    <source>
        <dbReference type="SAM" id="Phobius"/>
    </source>
</evidence>
<dbReference type="FunFam" id="1.20.120.80:FF:000001">
    <property type="entry name" value="Cytochrome (Ubi)quinol oxidase subunit III"/>
    <property type="match status" value="1"/>
</dbReference>
<keyword evidence="6 8" id="KW-0472">Membrane</keyword>
<protein>
    <submittedName>
        <fullName evidence="10">Cytochrome c oxidase subunit 3</fullName>
    </submittedName>
</protein>
<dbReference type="PROSITE" id="PS50253">
    <property type="entry name" value="COX3"/>
    <property type="match status" value="1"/>
</dbReference>
<evidence type="ECO:0000256" key="3">
    <source>
        <dbReference type="ARBA" id="ARBA00022475"/>
    </source>
</evidence>
<dbReference type="InterPro" id="IPR000298">
    <property type="entry name" value="Cyt_c_oxidase-like_su3"/>
</dbReference>
<evidence type="ECO:0000256" key="7">
    <source>
        <dbReference type="RuleBase" id="RU003376"/>
    </source>
</evidence>
<dbReference type="SUPFAM" id="SSF81452">
    <property type="entry name" value="Cytochrome c oxidase subunit III-like"/>
    <property type="match status" value="1"/>
</dbReference>
<feature type="transmembrane region" description="Helical" evidence="8">
    <location>
        <begin position="26"/>
        <end position="47"/>
    </location>
</feature>
<dbReference type="AlphaFoldDB" id="A0A9X3TPE5"/>
<dbReference type="InterPro" id="IPR024791">
    <property type="entry name" value="Cyt_c/ubiquinol_Oxase_su3"/>
</dbReference>
<keyword evidence="11" id="KW-1185">Reference proteome</keyword>
<feature type="domain" description="Heme-copper oxidase subunit III family profile" evidence="9">
    <location>
        <begin position="26"/>
        <end position="202"/>
    </location>
</feature>
<dbReference type="PANTHER" id="PTHR11403">
    <property type="entry name" value="CYTOCHROME C OXIDASE SUBUNIT III"/>
    <property type="match status" value="1"/>
</dbReference>
<evidence type="ECO:0000313" key="10">
    <source>
        <dbReference type="EMBL" id="MDA5107558.1"/>
    </source>
</evidence>
<reference evidence="10" key="1">
    <citation type="submission" date="2022-12" db="EMBL/GenBank/DDBJ databases">
        <title>Draft genome sequence of the thermophilic strain Brevibacillus thermoruber HT42, isolated from Los Humeros, Puebla, Mexico, with biotechnological potential.</title>
        <authorList>
            <person name="Lara Sanchez J."/>
            <person name="Solis Palacios R."/>
            <person name="Bustos Baena A.S."/>
            <person name="Ruz Baez A.E."/>
            <person name="Espinosa Luna G."/>
            <person name="Oliart Ros R.M."/>
        </authorList>
    </citation>
    <scope>NUCLEOTIDE SEQUENCE</scope>
    <source>
        <strain evidence="10">HT42</strain>
    </source>
</reference>
<comment type="caution">
    <text evidence="10">The sequence shown here is derived from an EMBL/GenBank/DDBJ whole genome shotgun (WGS) entry which is preliminary data.</text>
</comment>
<dbReference type="InterPro" id="IPR035973">
    <property type="entry name" value="Cyt_c_oxidase_su3-like_sf"/>
</dbReference>
<keyword evidence="5 8" id="KW-1133">Transmembrane helix</keyword>
<evidence type="ECO:0000259" key="9">
    <source>
        <dbReference type="PROSITE" id="PS50253"/>
    </source>
</evidence>
<dbReference type="GO" id="GO:0004129">
    <property type="term" value="F:cytochrome-c oxidase activity"/>
    <property type="evidence" value="ECO:0007669"/>
    <property type="project" value="InterPro"/>
</dbReference>
<evidence type="ECO:0000256" key="6">
    <source>
        <dbReference type="ARBA" id="ARBA00023136"/>
    </source>
</evidence>
<comment type="subcellular location">
    <subcellularLocation>
        <location evidence="1 7">Cell membrane</location>
        <topology evidence="1 7">Multi-pass membrane protein</topology>
    </subcellularLocation>
</comment>
<evidence type="ECO:0000256" key="1">
    <source>
        <dbReference type="ARBA" id="ARBA00004651"/>
    </source>
</evidence>
<dbReference type="GO" id="GO:0019646">
    <property type="term" value="P:aerobic electron transport chain"/>
    <property type="evidence" value="ECO:0007669"/>
    <property type="project" value="InterPro"/>
</dbReference>
<gene>
    <name evidence="10" type="ORF">O3V59_04230</name>
</gene>
<dbReference type="EMBL" id="JAPYYP010000003">
    <property type="protein sequence ID" value="MDA5107558.1"/>
    <property type="molecule type" value="Genomic_DNA"/>
</dbReference>
<keyword evidence="4 7" id="KW-0812">Transmembrane</keyword>
<comment type="similarity">
    <text evidence="2 7">Belongs to the cytochrome c oxidase subunit 3 family.</text>
</comment>
<dbReference type="Pfam" id="PF00510">
    <property type="entry name" value="COX3"/>
    <property type="match status" value="1"/>
</dbReference>
<dbReference type="Gene3D" id="1.20.120.80">
    <property type="entry name" value="Cytochrome c oxidase, subunit III, four-helix bundle"/>
    <property type="match status" value="1"/>
</dbReference>
<dbReference type="PANTHER" id="PTHR11403:SF9">
    <property type="entry name" value="CYTOCHROME C OXIDASE SUBUNIT 3"/>
    <property type="match status" value="1"/>
</dbReference>
<evidence type="ECO:0000256" key="4">
    <source>
        <dbReference type="ARBA" id="ARBA00022692"/>
    </source>
</evidence>
<evidence type="ECO:0000256" key="2">
    <source>
        <dbReference type="ARBA" id="ARBA00010581"/>
    </source>
</evidence>
<feature type="transmembrane region" description="Helical" evidence="8">
    <location>
        <begin position="137"/>
        <end position="164"/>
    </location>
</feature>
<sequence>MATHHVHAVLPDEPEKATLEGKNKILGFWLFLGGETVLFGSLFATFIALRDQTNGGPSSQQLFDMPLVAIATLLLLTSSLTSVFAVLAMHKKNLKQVQAWLTVTVLLGLGFLGLEIYEFMHYYHEGHKISSSAFGSAFYTLVGFHGGHVLFGILWIVTLQLAAVKKGLTVVTAPKFYVASLYWHFIDVVWVFIFTVVYLMGMIGGKVG</sequence>
<feature type="transmembrane region" description="Helical" evidence="8">
    <location>
        <begin position="176"/>
        <end position="200"/>
    </location>
</feature>
<feature type="transmembrane region" description="Helical" evidence="8">
    <location>
        <begin position="99"/>
        <end position="117"/>
    </location>
</feature>
<proteinExistence type="inferred from homology"/>
<organism evidence="10 11">
    <name type="scientific">Brevibacillus thermoruber</name>
    <dbReference type="NCBI Taxonomy" id="33942"/>
    <lineage>
        <taxon>Bacteria</taxon>
        <taxon>Bacillati</taxon>
        <taxon>Bacillota</taxon>
        <taxon>Bacilli</taxon>
        <taxon>Bacillales</taxon>
        <taxon>Paenibacillaceae</taxon>
        <taxon>Brevibacillus</taxon>
    </lineage>
</organism>
<dbReference type="RefSeq" id="WP_029098233.1">
    <property type="nucleotide sequence ID" value="NZ_JAPYYP010000003.1"/>
</dbReference>
<accession>A0A9X3TPE5</accession>
<dbReference type="GO" id="GO:0005886">
    <property type="term" value="C:plasma membrane"/>
    <property type="evidence" value="ECO:0007669"/>
    <property type="project" value="UniProtKB-SubCell"/>
</dbReference>
<name>A0A9X3TPE5_9BACL</name>
<keyword evidence="3" id="KW-1003">Cell membrane</keyword>
<feature type="transmembrane region" description="Helical" evidence="8">
    <location>
        <begin position="67"/>
        <end position="87"/>
    </location>
</feature>
<evidence type="ECO:0000256" key="5">
    <source>
        <dbReference type="ARBA" id="ARBA00022989"/>
    </source>
</evidence>
<evidence type="ECO:0000313" key="11">
    <source>
        <dbReference type="Proteomes" id="UP001151071"/>
    </source>
</evidence>